<evidence type="ECO:0000256" key="3">
    <source>
        <dbReference type="ARBA" id="ARBA00022989"/>
    </source>
</evidence>
<dbReference type="OrthoDB" id="263944at2759"/>
<feature type="domain" description="Amino acid transporter transmembrane" evidence="6">
    <location>
        <begin position="3"/>
        <end position="446"/>
    </location>
</feature>
<feature type="transmembrane region" description="Helical" evidence="5">
    <location>
        <begin position="46"/>
        <end position="68"/>
    </location>
</feature>
<feature type="transmembrane region" description="Helical" evidence="5">
    <location>
        <begin position="387"/>
        <end position="409"/>
    </location>
</feature>
<dbReference type="AlphaFoldDB" id="A0A7G2C1V1"/>
<feature type="transmembrane region" description="Helical" evidence="5">
    <location>
        <begin position="101"/>
        <end position="117"/>
    </location>
</feature>
<evidence type="ECO:0000256" key="5">
    <source>
        <dbReference type="SAM" id="Phobius"/>
    </source>
</evidence>
<dbReference type="PANTHER" id="PTHR22950">
    <property type="entry name" value="AMINO ACID TRANSPORTER"/>
    <property type="match status" value="1"/>
</dbReference>
<protein>
    <submittedName>
        <fullName evidence="7">Transmembrane amino acid transporter protein, putative</fullName>
    </submittedName>
</protein>
<evidence type="ECO:0000313" key="8">
    <source>
        <dbReference type="Proteomes" id="UP000515908"/>
    </source>
</evidence>
<dbReference type="VEuPathDB" id="TriTrypDB:ADEAN_000095800"/>
<dbReference type="GO" id="GO:0015179">
    <property type="term" value="F:L-amino acid transmembrane transporter activity"/>
    <property type="evidence" value="ECO:0007669"/>
    <property type="project" value="TreeGrafter"/>
</dbReference>
<sequence length="453" mass="50909">MAMIYLLIITFFSVFSMYLLAVAAVRTNVRSFEGIARQLFPGGKRAFSYWVAFIRWFYSFGACVGYVISVGDCLTPIFAEAHRRQPDNKAIAYFDSTSGRRLLMSLIWLCIMLPLVIPKHIDSLRYASAFAVACMSYFVVVIIVHSSIHGLPEHKHNLILSGNQNEDEPGPNIYFFRTGNSALSGLGVYCFAYVCQINAMEALWDMRPEVRSVKNFTIASFIGMMICGTLYVLVSVFGYFDFGSEDLASNSILRMYNPLSEPEVMLAYVGVLVKLCVSYALLSIASRNAIYYVIGWQTRYRVPRLKRRKLNDEEVGNQNGEMQEMEDFQKVKDSSNMPVDVDDGELVNVENNQFVDNIPFWQHLLVVVILAAVKLLCGLFVPNIRIVFGFTGAISGGFLGFIFPSLFCMYSGNFTLREVGWFNYIMTYLLLICGVIAVVFGTGATIYSTATDS</sequence>
<dbReference type="GO" id="GO:0016020">
    <property type="term" value="C:membrane"/>
    <property type="evidence" value="ECO:0007669"/>
    <property type="project" value="UniProtKB-SubCell"/>
</dbReference>
<dbReference type="PANTHER" id="PTHR22950:SF369">
    <property type="entry name" value="ACID TRANSPORTER 1, PUTATIVE-RELATED"/>
    <property type="match status" value="1"/>
</dbReference>
<evidence type="ECO:0000313" key="7">
    <source>
        <dbReference type="EMBL" id="CAD2213515.1"/>
    </source>
</evidence>
<feature type="transmembrane region" description="Helical" evidence="5">
    <location>
        <begin position="6"/>
        <end position="25"/>
    </location>
</feature>
<proteinExistence type="predicted"/>
<gene>
    <name evidence="7" type="ORF">ADEAN_000095800</name>
</gene>
<reference evidence="7 8" key="1">
    <citation type="submission" date="2020-08" db="EMBL/GenBank/DDBJ databases">
        <authorList>
            <person name="Newling K."/>
            <person name="Davey J."/>
            <person name="Forrester S."/>
        </authorList>
    </citation>
    <scope>NUCLEOTIDE SEQUENCE [LARGE SCALE GENOMIC DNA]</scope>
    <source>
        <strain evidence="8">Crithidia deanei Carvalho (ATCC PRA-265)</strain>
    </source>
</reference>
<organism evidence="7 8">
    <name type="scientific">Angomonas deanei</name>
    <dbReference type="NCBI Taxonomy" id="59799"/>
    <lineage>
        <taxon>Eukaryota</taxon>
        <taxon>Discoba</taxon>
        <taxon>Euglenozoa</taxon>
        <taxon>Kinetoplastea</taxon>
        <taxon>Metakinetoplastina</taxon>
        <taxon>Trypanosomatida</taxon>
        <taxon>Trypanosomatidae</taxon>
        <taxon>Strigomonadinae</taxon>
        <taxon>Angomonas</taxon>
    </lineage>
</organism>
<feature type="transmembrane region" description="Helical" evidence="5">
    <location>
        <begin position="265"/>
        <end position="282"/>
    </location>
</feature>
<keyword evidence="3 5" id="KW-1133">Transmembrane helix</keyword>
<evidence type="ECO:0000259" key="6">
    <source>
        <dbReference type="Pfam" id="PF01490"/>
    </source>
</evidence>
<accession>A0A7G2C1V1</accession>
<dbReference type="Proteomes" id="UP000515908">
    <property type="component" value="Chromosome 02"/>
</dbReference>
<dbReference type="EMBL" id="LR877146">
    <property type="protein sequence ID" value="CAD2213515.1"/>
    <property type="molecule type" value="Genomic_DNA"/>
</dbReference>
<keyword evidence="2 5" id="KW-0812">Transmembrane</keyword>
<comment type="subcellular location">
    <subcellularLocation>
        <location evidence="1">Membrane</location>
        <topology evidence="1">Multi-pass membrane protein</topology>
    </subcellularLocation>
</comment>
<feature type="transmembrane region" description="Helical" evidence="5">
    <location>
        <begin position="421"/>
        <end position="447"/>
    </location>
</feature>
<feature type="transmembrane region" description="Helical" evidence="5">
    <location>
        <begin position="360"/>
        <end position="381"/>
    </location>
</feature>
<keyword evidence="4 5" id="KW-0472">Membrane</keyword>
<keyword evidence="8" id="KW-1185">Reference proteome</keyword>
<feature type="transmembrane region" description="Helical" evidence="5">
    <location>
        <begin position="216"/>
        <end position="240"/>
    </location>
</feature>
<evidence type="ECO:0000256" key="2">
    <source>
        <dbReference type="ARBA" id="ARBA00022692"/>
    </source>
</evidence>
<dbReference type="Pfam" id="PF01490">
    <property type="entry name" value="Aa_trans"/>
    <property type="match status" value="1"/>
</dbReference>
<feature type="transmembrane region" description="Helical" evidence="5">
    <location>
        <begin position="129"/>
        <end position="148"/>
    </location>
</feature>
<name>A0A7G2C1V1_9TRYP</name>
<dbReference type="GO" id="GO:0005737">
    <property type="term" value="C:cytoplasm"/>
    <property type="evidence" value="ECO:0007669"/>
    <property type="project" value="TreeGrafter"/>
</dbReference>
<evidence type="ECO:0000256" key="1">
    <source>
        <dbReference type="ARBA" id="ARBA00004141"/>
    </source>
</evidence>
<dbReference type="InterPro" id="IPR013057">
    <property type="entry name" value="AA_transpt_TM"/>
</dbReference>
<evidence type="ECO:0000256" key="4">
    <source>
        <dbReference type="ARBA" id="ARBA00023136"/>
    </source>
</evidence>